<dbReference type="Pfam" id="PF00672">
    <property type="entry name" value="HAMP"/>
    <property type="match status" value="1"/>
</dbReference>
<dbReference type="GO" id="GO:0006935">
    <property type="term" value="P:chemotaxis"/>
    <property type="evidence" value="ECO:0007669"/>
    <property type="project" value="UniProtKB-KW"/>
</dbReference>
<gene>
    <name evidence="13" type="ORF">FPZ49_30615</name>
</gene>
<dbReference type="PANTHER" id="PTHR32089:SF112">
    <property type="entry name" value="LYSOZYME-LIKE PROTEIN-RELATED"/>
    <property type="match status" value="1"/>
</dbReference>
<organism evidence="13 14">
    <name type="scientific">Paenibacillus cremeus</name>
    <dbReference type="NCBI Taxonomy" id="2163881"/>
    <lineage>
        <taxon>Bacteria</taxon>
        <taxon>Bacillati</taxon>
        <taxon>Bacillota</taxon>
        <taxon>Bacilli</taxon>
        <taxon>Bacillales</taxon>
        <taxon>Paenibacillaceae</taxon>
        <taxon>Paenibacillus</taxon>
    </lineage>
</organism>
<dbReference type="Proteomes" id="UP000317036">
    <property type="component" value="Unassembled WGS sequence"/>
</dbReference>
<dbReference type="PROSITE" id="PS50111">
    <property type="entry name" value="CHEMOTAXIS_TRANSDUC_2"/>
    <property type="match status" value="1"/>
</dbReference>
<evidence type="ECO:0000256" key="6">
    <source>
        <dbReference type="ARBA" id="ARBA00023136"/>
    </source>
</evidence>
<dbReference type="CDD" id="cd11386">
    <property type="entry name" value="MCP_signal"/>
    <property type="match status" value="1"/>
</dbReference>
<dbReference type="SMART" id="SM00283">
    <property type="entry name" value="MA"/>
    <property type="match status" value="1"/>
</dbReference>
<feature type="domain" description="Methyl-accepting transducer" evidence="11">
    <location>
        <begin position="388"/>
        <end position="624"/>
    </location>
</feature>
<evidence type="ECO:0000259" key="11">
    <source>
        <dbReference type="PROSITE" id="PS50111"/>
    </source>
</evidence>
<keyword evidence="3" id="KW-0145">Chemotaxis</keyword>
<evidence type="ECO:0000256" key="7">
    <source>
        <dbReference type="ARBA" id="ARBA00023224"/>
    </source>
</evidence>
<feature type="transmembrane region" description="Helical" evidence="10">
    <location>
        <begin position="297"/>
        <end position="318"/>
    </location>
</feature>
<dbReference type="Gene3D" id="1.10.287.950">
    <property type="entry name" value="Methyl-accepting chemotaxis protein"/>
    <property type="match status" value="1"/>
</dbReference>
<sequence length="674" mass="73304">MLTSRIPTLRFKNSHRLKNTLFSIRNKLIIIMVLFSAVPLLVFSIYFLTTSQSNSLDQEFRQNENLAKNINSEVDKLITRDITILETLAVEPAIANYKSHNLQSEIKPMLTKIAEDHPELSPFIADVSGQQLVKSDSSGLISFADRDYYQVLRKTMKISYSDVLIAKSTNKPIIAIAAPVVDPKTQAWNAIVAGSVDLSKLSDYVKNLSDDNAYAFIVDHTGKIIAHPDQSMNMKDISSEDFIMKSLSGKEGTEIITFNGRKDIVTTLHNSTTGWIIGYAISYDHVMAPIKSVADRGILILAITVMVSAVCGFIFSIYGTEPITKLVEASNRMAEGDLTVQVHIRDKAEFGLLAESFNQMASNVRNMIIQVSESTLQVASSSEQLTAGAEQTSQATEHIAASSQQVAEGSEQFLASVQDTSVVIKEMSEKLNEIAVTSGEVSLKAKDVSDKATEGNHAIEGSIQQMEQIFQTMGTLEQVINGLNKHSETIGQIVQVITEIAGQTNLLSLNASIEAARAGEHGRGFAVVAGEIKKLAEQSALSAKKITGIIETIQKDSYNAYLSMTSVTSEVREGVSAIHQAGIMFGEILLSVKYVSNMVNEVTDATKHLSHGTDKIVVSVNGMSEIAVSSSAETQNVSAAAEEQLASMEEILASATALSRMAEYLQEAMEKFKI</sequence>
<feature type="domain" description="HAMP" evidence="12">
    <location>
        <begin position="317"/>
        <end position="369"/>
    </location>
</feature>
<dbReference type="GO" id="GO:0005886">
    <property type="term" value="C:plasma membrane"/>
    <property type="evidence" value="ECO:0007669"/>
    <property type="project" value="UniProtKB-SubCell"/>
</dbReference>
<evidence type="ECO:0000313" key="13">
    <source>
        <dbReference type="EMBL" id="TVY05395.1"/>
    </source>
</evidence>
<evidence type="ECO:0000256" key="5">
    <source>
        <dbReference type="ARBA" id="ARBA00022989"/>
    </source>
</evidence>
<accession>A0A559JZS1</accession>
<dbReference type="PANTHER" id="PTHR32089">
    <property type="entry name" value="METHYL-ACCEPTING CHEMOTAXIS PROTEIN MCPB"/>
    <property type="match status" value="1"/>
</dbReference>
<dbReference type="InterPro" id="IPR003660">
    <property type="entry name" value="HAMP_dom"/>
</dbReference>
<dbReference type="SUPFAM" id="SSF58104">
    <property type="entry name" value="Methyl-accepting chemotaxis protein (MCP) signaling domain"/>
    <property type="match status" value="1"/>
</dbReference>
<dbReference type="AlphaFoldDB" id="A0A559JZS1"/>
<keyword evidence="2" id="KW-1003">Cell membrane</keyword>
<name>A0A559JZS1_9BACL</name>
<comment type="caution">
    <text evidence="13">The sequence shown here is derived from an EMBL/GenBank/DDBJ whole genome shotgun (WGS) entry which is preliminary data.</text>
</comment>
<evidence type="ECO:0000256" key="1">
    <source>
        <dbReference type="ARBA" id="ARBA00004651"/>
    </source>
</evidence>
<evidence type="ECO:0000256" key="10">
    <source>
        <dbReference type="SAM" id="Phobius"/>
    </source>
</evidence>
<dbReference type="Pfam" id="PF00015">
    <property type="entry name" value="MCPsignal"/>
    <property type="match status" value="1"/>
</dbReference>
<dbReference type="RefSeq" id="WP_144854129.1">
    <property type="nucleotide sequence ID" value="NZ_VNJI01000060.1"/>
</dbReference>
<dbReference type="CDD" id="cd06225">
    <property type="entry name" value="HAMP"/>
    <property type="match status" value="1"/>
</dbReference>
<dbReference type="InterPro" id="IPR033479">
    <property type="entry name" value="dCache_1"/>
</dbReference>
<dbReference type="Gene3D" id="3.30.450.20">
    <property type="entry name" value="PAS domain"/>
    <property type="match status" value="1"/>
</dbReference>
<feature type="transmembrane region" description="Helical" evidence="10">
    <location>
        <begin position="28"/>
        <end position="48"/>
    </location>
</feature>
<dbReference type="SMART" id="SM00304">
    <property type="entry name" value="HAMP"/>
    <property type="match status" value="1"/>
</dbReference>
<protein>
    <submittedName>
        <fullName evidence="13">Methyl-accepting chemotaxis protein</fullName>
    </submittedName>
</protein>
<evidence type="ECO:0000256" key="2">
    <source>
        <dbReference type="ARBA" id="ARBA00022475"/>
    </source>
</evidence>
<evidence type="ECO:0000256" key="4">
    <source>
        <dbReference type="ARBA" id="ARBA00022692"/>
    </source>
</evidence>
<dbReference type="Pfam" id="PF02743">
    <property type="entry name" value="dCache_1"/>
    <property type="match status" value="1"/>
</dbReference>
<keyword evidence="4 10" id="KW-0812">Transmembrane</keyword>
<dbReference type="CDD" id="cd12914">
    <property type="entry name" value="PDC1_DGC_like"/>
    <property type="match status" value="1"/>
</dbReference>
<evidence type="ECO:0000313" key="14">
    <source>
        <dbReference type="Proteomes" id="UP000317036"/>
    </source>
</evidence>
<keyword evidence="5 10" id="KW-1133">Transmembrane helix</keyword>
<comment type="subcellular location">
    <subcellularLocation>
        <location evidence="1">Cell membrane</location>
        <topology evidence="1">Multi-pass membrane protein</topology>
    </subcellularLocation>
</comment>
<dbReference type="CDD" id="cd12912">
    <property type="entry name" value="PDC2_MCP_like"/>
    <property type="match status" value="1"/>
</dbReference>
<comment type="similarity">
    <text evidence="8">Belongs to the methyl-accepting chemotaxis (MCP) protein family.</text>
</comment>
<dbReference type="OrthoDB" id="243053at2"/>
<evidence type="ECO:0000256" key="8">
    <source>
        <dbReference type="ARBA" id="ARBA00029447"/>
    </source>
</evidence>
<reference evidence="13 14" key="1">
    <citation type="submission" date="2019-07" db="EMBL/GenBank/DDBJ databases">
        <authorList>
            <person name="Kim J."/>
        </authorList>
    </citation>
    <scope>NUCLEOTIDE SEQUENCE [LARGE SCALE GENOMIC DNA]</scope>
    <source>
        <strain evidence="13 14">JC52</strain>
    </source>
</reference>
<keyword evidence="6 10" id="KW-0472">Membrane</keyword>
<keyword evidence="14" id="KW-1185">Reference proteome</keyword>
<dbReference type="EMBL" id="VNJI01000060">
    <property type="protein sequence ID" value="TVY05395.1"/>
    <property type="molecule type" value="Genomic_DNA"/>
</dbReference>
<evidence type="ECO:0000259" key="12">
    <source>
        <dbReference type="PROSITE" id="PS50885"/>
    </source>
</evidence>
<dbReference type="PROSITE" id="PS50885">
    <property type="entry name" value="HAMP"/>
    <property type="match status" value="1"/>
</dbReference>
<evidence type="ECO:0000256" key="9">
    <source>
        <dbReference type="PROSITE-ProRule" id="PRU00284"/>
    </source>
</evidence>
<dbReference type="InterPro" id="IPR004089">
    <property type="entry name" value="MCPsignal_dom"/>
</dbReference>
<proteinExistence type="inferred from homology"/>
<keyword evidence="7 9" id="KW-0807">Transducer</keyword>
<dbReference type="GO" id="GO:0007165">
    <property type="term" value="P:signal transduction"/>
    <property type="evidence" value="ECO:0007669"/>
    <property type="project" value="UniProtKB-KW"/>
</dbReference>
<evidence type="ECO:0000256" key="3">
    <source>
        <dbReference type="ARBA" id="ARBA00022500"/>
    </source>
</evidence>